<protein>
    <recommendedName>
        <fullName evidence="4">Ubiquitin-like protease family profile domain-containing protein</fullName>
    </recommendedName>
</protein>
<dbReference type="Gene3D" id="3.40.395.10">
    <property type="entry name" value="Adenoviral Proteinase, Chain A"/>
    <property type="match status" value="1"/>
</dbReference>
<comment type="similarity">
    <text evidence="1">Belongs to the peptidase C48 family.</text>
</comment>
<comment type="caution">
    <text evidence="5">The sequence shown here is derived from an EMBL/GenBank/DDBJ whole genome shotgun (WGS) entry which is preliminary data.</text>
</comment>
<accession>A0AA39NQR0</accession>
<dbReference type="PROSITE" id="PS50600">
    <property type="entry name" value="ULP_PROTEASE"/>
    <property type="match status" value="1"/>
</dbReference>
<dbReference type="GO" id="GO:0019783">
    <property type="term" value="F:ubiquitin-like protein peptidase activity"/>
    <property type="evidence" value="ECO:0007669"/>
    <property type="project" value="UniProtKB-ARBA"/>
</dbReference>
<dbReference type="GO" id="GO:0006508">
    <property type="term" value="P:proteolysis"/>
    <property type="evidence" value="ECO:0007669"/>
    <property type="project" value="UniProtKB-KW"/>
</dbReference>
<dbReference type="InterPro" id="IPR003653">
    <property type="entry name" value="Peptidase_C48_C"/>
</dbReference>
<proteinExistence type="inferred from homology"/>
<dbReference type="EMBL" id="JAUEPS010000001">
    <property type="protein sequence ID" value="KAK0470122.1"/>
    <property type="molecule type" value="Genomic_DNA"/>
</dbReference>
<gene>
    <name evidence="5" type="ORF">EV420DRAFT_1473219</name>
</gene>
<organism evidence="5 6">
    <name type="scientific">Armillaria tabescens</name>
    <name type="common">Ringless honey mushroom</name>
    <name type="synonym">Agaricus tabescens</name>
    <dbReference type="NCBI Taxonomy" id="1929756"/>
    <lineage>
        <taxon>Eukaryota</taxon>
        <taxon>Fungi</taxon>
        <taxon>Dikarya</taxon>
        <taxon>Basidiomycota</taxon>
        <taxon>Agaricomycotina</taxon>
        <taxon>Agaricomycetes</taxon>
        <taxon>Agaricomycetidae</taxon>
        <taxon>Agaricales</taxon>
        <taxon>Marasmiineae</taxon>
        <taxon>Physalacriaceae</taxon>
        <taxon>Desarmillaria</taxon>
    </lineage>
</organism>
<evidence type="ECO:0000259" key="4">
    <source>
        <dbReference type="PROSITE" id="PS50600"/>
    </source>
</evidence>
<keyword evidence="3" id="KW-0378">Hydrolase</keyword>
<evidence type="ECO:0000256" key="2">
    <source>
        <dbReference type="ARBA" id="ARBA00022670"/>
    </source>
</evidence>
<reference evidence="5" key="1">
    <citation type="submission" date="2023-06" db="EMBL/GenBank/DDBJ databases">
        <authorList>
            <consortium name="Lawrence Berkeley National Laboratory"/>
            <person name="Ahrendt S."/>
            <person name="Sahu N."/>
            <person name="Indic B."/>
            <person name="Wong-Bajracharya J."/>
            <person name="Merenyi Z."/>
            <person name="Ke H.-M."/>
            <person name="Monk M."/>
            <person name="Kocsube S."/>
            <person name="Drula E."/>
            <person name="Lipzen A."/>
            <person name="Balint B."/>
            <person name="Henrissat B."/>
            <person name="Andreopoulos B."/>
            <person name="Martin F.M."/>
            <person name="Harder C.B."/>
            <person name="Rigling D."/>
            <person name="Ford K.L."/>
            <person name="Foster G.D."/>
            <person name="Pangilinan J."/>
            <person name="Papanicolaou A."/>
            <person name="Barry K."/>
            <person name="LaButti K."/>
            <person name="Viragh M."/>
            <person name="Koriabine M."/>
            <person name="Yan M."/>
            <person name="Riley R."/>
            <person name="Champramary S."/>
            <person name="Plett K.L."/>
            <person name="Tsai I.J."/>
            <person name="Slot J."/>
            <person name="Sipos G."/>
            <person name="Plett J."/>
            <person name="Nagy L.G."/>
            <person name="Grigoriev I.V."/>
        </authorList>
    </citation>
    <scope>NUCLEOTIDE SEQUENCE</scope>
    <source>
        <strain evidence="5">CCBAS 213</strain>
    </source>
</reference>
<dbReference type="Pfam" id="PF02902">
    <property type="entry name" value="Peptidase_C48"/>
    <property type="match status" value="1"/>
</dbReference>
<evidence type="ECO:0000313" key="5">
    <source>
        <dbReference type="EMBL" id="KAK0470122.1"/>
    </source>
</evidence>
<dbReference type="InterPro" id="IPR038765">
    <property type="entry name" value="Papain-like_cys_pep_sf"/>
</dbReference>
<keyword evidence="2" id="KW-0645">Protease</keyword>
<dbReference type="RefSeq" id="XP_060339915.1">
    <property type="nucleotide sequence ID" value="XM_060469111.1"/>
</dbReference>
<keyword evidence="6" id="KW-1185">Reference proteome</keyword>
<evidence type="ECO:0000313" key="6">
    <source>
        <dbReference type="Proteomes" id="UP001175211"/>
    </source>
</evidence>
<dbReference type="GO" id="GO:0008234">
    <property type="term" value="F:cysteine-type peptidase activity"/>
    <property type="evidence" value="ECO:0007669"/>
    <property type="project" value="InterPro"/>
</dbReference>
<dbReference type="GeneID" id="85352659"/>
<evidence type="ECO:0000256" key="3">
    <source>
        <dbReference type="ARBA" id="ARBA00022801"/>
    </source>
</evidence>
<feature type="domain" description="Ubiquitin-like protease family profile" evidence="4">
    <location>
        <begin position="305"/>
        <end position="475"/>
    </location>
</feature>
<sequence>MVLSVYESIGYWRTEIHQKPALLAAIQKFNGYVGELEQLATEKNIQFPLPRHLSTDLAHLRNDNDLMQDVWMQMVPTEPPAWLVDANVWQGIRVELVALQISLQNIEADSPFLFPLKRRYEQTCALQHRWKNPLVSDMRWHAIVQSAPRTAHSICHGISSLAIHFIPPTIIAVSGMFPDISGQTFTSILREFESDYDDEDDGDTISNDESDCLADILDDLDPSLSPSDVTWEVLSYSENDTISVTSSADDSESFKASDMGTPRKSGLNGNLDIDIIFNVPSPECLATKDIAHYRPRCKEKNWAKLVFDVDALRCLYTSTALLNDDMMNGCAALLSDAFPESSTVLFSMYDLAALRDESESETIWRYTHKLKFWMYTQWVIPIHCKHQVHWTVAMVNLTMKTLELFDSLADALESERDIQDVLHFVKMITACARKQGYELPPSSLASWTMIRLIAMPIQHNGYDSGVWVLSQICAVLRGY</sequence>
<evidence type="ECO:0000256" key="1">
    <source>
        <dbReference type="ARBA" id="ARBA00005234"/>
    </source>
</evidence>
<dbReference type="Proteomes" id="UP001175211">
    <property type="component" value="Unassembled WGS sequence"/>
</dbReference>
<dbReference type="SUPFAM" id="SSF54001">
    <property type="entry name" value="Cysteine proteinases"/>
    <property type="match status" value="1"/>
</dbReference>
<dbReference type="AlphaFoldDB" id="A0AA39NQR0"/>
<name>A0AA39NQR0_ARMTA</name>